<reference evidence="1 2" key="1">
    <citation type="submission" date="2012-05" db="EMBL/GenBank/DDBJ databases">
        <title>Recombination and specialization in a pathogen metapopulation.</title>
        <authorList>
            <person name="Gardiner A."/>
            <person name="Kemen E."/>
            <person name="Schultz-Larsen T."/>
            <person name="MacLean D."/>
            <person name="Van Oosterhout C."/>
            <person name="Jones J.D.G."/>
        </authorList>
    </citation>
    <scope>NUCLEOTIDE SEQUENCE [LARGE SCALE GENOMIC DNA]</scope>
    <source>
        <strain evidence="1 2">Ac Nc2</strain>
    </source>
</reference>
<evidence type="ECO:0000313" key="1">
    <source>
        <dbReference type="EMBL" id="CCI48748.1"/>
    </source>
</evidence>
<sequence>MAKHNGMVDVLKIIDTELQNKPYFEKQSFADVQSCTPHTNSMQRYSAELSLNITSQSIFLNGLQAPRQRLRSRSELAIVVAITRLLEKID</sequence>
<protein>
    <submittedName>
        <fullName evidence="1">Uncharacterized protein</fullName>
    </submittedName>
</protein>
<proteinExistence type="predicted"/>
<keyword evidence="2" id="KW-1185">Reference proteome</keyword>
<evidence type="ECO:0000313" key="2">
    <source>
        <dbReference type="Proteomes" id="UP000053237"/>
    </source>
</evidence>
<name>A0A024GQV9_9STRA</name>
<dbReference type="EMBL" id="CAIX01000246">
    <property type="protein sequence ID" value="CCI48748.1"/>
    <property type="molecule type" value="Genomic_DNA"/>
</dbReference>
<organism evidence="1 2">
    <name type="scientific">Albugo candida</name>
    <dbReference type="NCBI Taxonomy" id="65357"/>
    <lineage>
        <taxon>Eukaryota</taxon>
        <taxon>Sar</taxon>
        <taxon>Stramenopiles</taxon>
        <taxon>Oomycota</taxon>
        <taxon>Peronosporomycetes</taxon>
        <taxon>Albuginales</taxon>
        <taxon>Albuginaceae</taxon>
        <taxon>Albugo</taxon>
    </lineage>
</organism>
<dbReference type="AlphaFoldDB" id="A0A024GQV9"/>
<comment type="caution">
    <text evidence="1">The sequence shown here is derived from an EMBL/GenBank/DDBJ whole genome shotgun (WGS) entry which is preliminary data.</text>
</comment>
<dbReference type="Proteomes" id="UP000053237">
    <property type="component" value="Unassembled WGS sequence"/>
</dbReference>
<accession>A0A024GQV9</accession>
<gene>
    <name evidence="1" type="ORF">BN9_099470</name>
</gene>
<dbReference type="InParanoid" id="A0A024GQV9"/>